<dbReference type="AlphaFoldDB" id="A0A843U498"/>
<evidence type="ECO:0000313" key="3">
    <source>
        <dbReference type="Proteomes" id="UP000652761"/>
    </source>
</evidence>
<feature type="region of interest" description="Disordered" evidence="1">
    <location>
        <begin position="1"/>
        <end position="39"/>
    </location>
</feature>
<comment type="caution">
    <text evidence="2">The sequence shown here is derived from an EMBL/GenBank/DDBJ whole genome shotgun (WGS) entry which is preliminary data.</text>
</comment>
<proteinExistence type="predicted"/>
<protein>
    <submittedName>
        <fullName evidence="2">Uncharacterized protein</fullName>
    </submittedName>
</protein>
<feature type="compositionally biased region" description="Polar residues" evidence="1">
    <location>
        <begin position="15"/>
        <end position="27"/>
    </location>
</feature>
<dbReference type="Proteomes" id="UP000652761">
    <property type="component" value="Unassembled WGS sequence"/>
</dbReference>
<evidence type="ECO:0000313" key="2">
    <source>
        <dbReference type="EMBL" id="MQL76333.1"/>
    </source>
</evidence>
<dbReference type="EMBL" id="NMUH01000292">
    <property type="protein sequence ID" value="MQL76333.1"/>
    <property type="molecule type" value="Genomic_DNA"/>
</dbReference>
<accession>A0A843U498</accession>
<name>A0A843U498_COLES</name>
<feature type="non-terminal residue" evidence="2">
    <location>
        <position position="161"/>
    </location>
</feature>
<evidence type="ECO:0000256" key="1">
    <source>
        <dbReference type="SAM" id="MobiDB-lite"/>
    </source>
</evidence>
<sequence>MKGPTTAPQAHSKANKQWSLTNTTPSDHTAAGPTHNTHESLPNCRLSLSWTYNSNIGVRNSVRLISQDPSLHRNDTCLISQDPSLRWNAVRLISQDPSLRRNAANLSSWDSSPCRSAVGLFSEDPFLCWNTAGLFSEDPFPCRNTVGLFTQILYYVGTLPD</sequence>
<organism evidence="2 3">
    <name type="scientific">Colocasia esculenta</name>
    <name type="common">Wild taro</name>
    <name type="synonym">Arum esculentum</name>
    <dbReference type="NCBI Taxonomy" id="4460"/>
    <lineage>
        <taxon>Eukaryota</taxon>
        <taxon>Viridiplantae</taxon>
        <taxon>Streptophyta</taxon>
        <taxon>Embryophyta</taxon>
        <taxon>Tracheophyta</taxon>
        <taxon>Spermatophyta</taxon>
        <taxon>Magnoliopsida</taxon>
        <taxon>Liliopsida</taxon>
        <taxon>Araceae</taxon>
        <taxon>Aroideae</taxon>
        <taxon>Colocasieae</taxon>
        <taxon>Colocasia</taxon>
    </lineage>
</organism>
<gene>
    <name evidence="2" type="ORF">Taro_008725</name>
</gene>
<reference evidence="2" key="1">
    <citation type="submission" date="2017-07" db="EMBL/GenBank/DDBJ databases">
        <title>Taro Niue Genome Assembly and Annotation.</title>
        <authorList>
            <person name="Atibalentja N."/>
            <person name="Keating K."/>
            <person name="Fields C.J."/>
        </authorList>
    </citation>
    <scope>NUCLEOTIDE SEQUENCE</scope>
    <source>
        <strain evidence="2">Niue_2</strain>
        <tissue evidence="2">Leaf</tissue>
    </source>
</reference>
<keyword evidence="3" id="KW-1185">Reference proteome</keyword>